<reference evidence="1 2" key="1">
    <citation type="submission" date="2020-08" db="EMBL/GenBank/DDBJ databases">
        <title>Genomic Encyclopedia of Type Strains, Phase IV (KMG-IV): sequencing the most valuable type-strain genomes for metagenomic binning, comparative biology and taxonomic classification.</title>
        <authorList>
            <person name="Goeker M."/>
        </authorList>
    </citation>
    <scope>NUCLEOTIDE SEQUENCE [LARGE SCALE GENOMIC DNA]</scope>
    <source>
        <strain evidence="1 2">DSM 12251</strain>
    </source>
</reference>
<dbReference type="Proteomes" id="UP000534294">
    <property type="component" value="Unassembled WGS sequence"/>
</dbReference>
<proteinExistence type="predicted"/>
<organism evidence="1 2">
    <name type="scientific">Prosthecobacter dejongeii</name>
    <dbReference type="NCBI Taxonomy" id="48465"/>
    <lineage>
        <taxon>Bacteria</taxon>
        <taxon>Pseudomonadati</taxon>
        <taxon>Verrucomicrobiota</taxon>
        <taxon>Verrucomicrobiia</taxon>
        <taxon>Verrucomicrobiales</taxon>
        <taxon>Verrucomicrobiaceae</taxon>
        <taxon>Prosthecobacter</taxon>
    </lineage>
</organism>
<gene>
    <name evidence="1" type="ORF">HNQ64_002426</name>
</gene>
<dbReference type="Pfam" id="PF09609">
    <property type="entry name" value="Cas_GSU0054"/>
    <property type="match status" value="1"/>
</dbReference>
<dbReference type="RefSeq" id="WP_184208721.1">
    <property type="nucleotide sequence ID" value="NZ_JACHIF010000004.1"/>
</dbReference>
<dbReference type="EMBL" id="JACHIF010000004">
    <property type="protein sequence ID" value="MBB5038168.1"/>
    <property type="molecule type" value="Genomic_DNA"/>
</dbReference>
<evidence type="ECO:0000313" key="1">
    <source>
        <dbReference type="EMBL" id="MBB5038168.1"/>
    </source>
</evidence>
<evidence type="ECO:0000313" key="2">
    <source>
        <dbReference type="Proteomes" id="UP000534294"/>
    </source>
</evidence>
<sequence length="496" mass="55111">MITICVRYLMGRAVATHPSSYKLAEWPPHPDRLYMALVAAWGETHRSPAAQAALHWLEEQPAPELRAVSEIQHRDVVTVFVPTNDAVTPRKVDDKTSNDVIDDGLSVLPEKRGKQPRFFPAVRPLHLVEGIDPTLVAFVWPTDPPPTERSALADLCSRVTYLGHSSSPVECWLTDIVPDQAKSLPLWKPGSTRLTASRLRIPNPGRFDELERLFVQGLRPKPVMWGSYDLDSNRPEQTDSSHHTVFSSDLIVLRQTGGRRFGLESTGQLTRALRDTLMAICPEQPAPEWLSGHSRPGQPTDRPHLSFLPLANVGHNHGDGRIMGFALALPTDLQSPLLHSIFFDDGEPRTLKLVLGKIGEMQLELAESSRPQTLVPELWTQPSKRWATVTPMAFDRHPKGRGEDAYDEIEKMVLQACKHVGLPENIIRSVHIMPVSAHQGSPANRGFPCLQRKSGGNIHHSHVAITFTDEVHGPLMLGAGRYRGYGLFRPLTGAFA</sequence>
<keyword evidence="2" id="KW-1185">Reference proteome</keyword>
<accession>A0A7W7YL02</accession>
<dbReference type="NCBIfam" id="TIGR02165">
    <property type="entry name" value="cas5_6_GSU0054"/>
    <property type="match status" value="1"/>
</dbReference>
<protein>
    <submittedName>
        <fullName evidence="1">CRISPR-associated protein Csb2</fullName>
    </submittedName>
</protein>
<dbReference type="AlphaFoldDB" id="A0A7W7YL02"/>
<comment type="caution">
    <text evidence="1">The sequence shown here is derived from an EMBL/GenBank/DDBJ whole genome shotgun (WGS) entry which is preliminary data.</text>
</comment>
<name>A0A7W7YL02_9BACT</name>
<dbReference type="InterPro" id="IPR019089">
    <property type="entry name" value="Cas_GSU0054"/>
</dbReference>